<dbReference type="AlphaFoldDB" id="A0A4R6DEX8"/>
<dbReference type="EMBL" id="SNVW01000011">
    <property type="protein sequence ID" value="TDN42548.1"/>
    <property type="molecule type" value="Genomic_DNA"/>
</dbReference>
<gene>
    <name evidence="2" type="ORF">EDF64_11123</name>
</gene>
<feature type="transmembrane region" description="Helical" evidence="1">
    <location>
        <begin position="20"/>
        <end position="39"/>
    </location>
</feature>
<organism evidence="2 3">
    <name type="scientific">Curtobacterium flaccumfaciens</name>
    <dbReference type="NCBI Taxonomy" id="2035"/>
    <lineage>
        <taxon>Bacteria</taxon>
        <taxon>Bacillati</taxon>
        <taxon>Actinomycetota</taxon>
        <taxon>Actinomycetes</taxon>
        <taxon>Micrococcales</taxon>
        <taxon>Microbacteriaceae</taxon>
        <taxon>Curtobacterium</taxon>
    </lineage>
</organism>
<keyword evidence="1" id="KW-0812">Transmembrane</keyword>
<sequence length="151" mass="16277">MADGWTAIGDFVGSAGPTVATILTSGTISALSTALIVGSREKRALRRSRSYDETSHAAAALRKYRRLVLRYGQGDNSTNDPERDRELARRGSSLLIACSLIGAGELSDTAQAYVDTGDLFALHDEETTADAEIKAFNILMKKIAQSRKSVR</sequence>
<comment type="caution">
    <text evidence="2">The sequence shown here is derived from an EMBL/GenBank/DDBJ whole genome shotgun (WGS) entry which is preliminary data.</text>
</comment>
<dbReference type="Proteomes" id="UP000295764">
    <property type="component" value="Unassembled WGS sequence"/>
</dbReference>
<evidence type="ECO:0000313" key="3">
    <source>
        <dbReference type="Proteomes" id="UP000295764"/>
    </source>
</evidence>
<protein>
    <submittedName>
        <fullName evidence="2">Uncharacterized protein</fullName>
    </submittedName>
</protein>
<keyword evidence="1" id="KW-1133">Transmembrane helix</keyword>
<evidence type="ECO:0000256" key="1">
    <source>
        <dbReference type="SAM" id="Phobius"/>
    </source>
</evidence>
<dbReference type="RefSeq" id="WP_133520654.1">
    <property type="nucleotide sequence ID" value="NZ_SNVW01000011.1"/>
</dbReference>
<accession>A0A4R6DEX8</accession>
<keyword evidence="1" id="KW-0472">Membrane</keyword>
<proteinExistence type="predicted"/>
<reference evidence="2 3" key="1">
    <citation type="submission" date="2019-03" db="EMBL/GenBank/DDBJ databases">
        <title>Genomic analyses of the natural microbiome of Caenorhabditis elegans.</title>
        <authorList>
            <person name="Samuel B."/>
        </authorList>
    </citation>
    <scope>NUCLEOTIDE SEQUENCE [LARGE SCALE GENOMIC DNA]</scope>
    <source>
        <strain evidence="2 3">JUb65</strain>
    </source>
</reference>
<name>A0A4R6DEX8_9MICO</name>
<evidence type="ECO:0000313" key="2">
    <source>
        <dbReference type="EMBL" id="TDN42548.1"/>
    </source>
</evidence>